<evidence type="ECO:0000313" key="1">
    <source>
        <dbReference type="EMBL" id="QOV90455.1"/>
    </source>
</evidence>
<sequence length="136" mass="15041">MGAWGHESFANDDAADFVATLGDVSDLSLVAKAINELLAESDDYVPMDFAGAAIAACEVIARLKGNWGRRDTASEPVDRWVENHPQKVPSKLIRRALKAIDRILDDDSELRELWYEGQAGDDWKASVDDLRRRVAG</sequence>
<dbReference type="InterPro" id="IPR025355">
    <property type="entry name" value="DUF4259"/>
</dbReference>
<dbReference type="KEGG" id="hbs:IPV69_03550"/>
<gene>
    <name evidence="1" type="ORF">IPV69_03550</name>
</gene>
<accession>A0A7M2WYA7</accession>
<dbReference type="Proteomes" id="UP000593765">
    <property type="component" value="Chromosome"/>
</dbReference>
<dbReference type="EMBL" id="CP063458">
    <property type="protein sequence ID" value="QOV90455.1"/>
    <property type="molecule type" value="Genomic_DNA"/>
</dbReference>
<dbReference type="RefSeq" id="WP_206293538.1">
    <property type="nucleotide sequence ID" value="NZ_CP063458.1"/>
</dbReference>
<reference evidence="1 2" key="1">
    <citation type="submission" date="2020-10" db="EMBL/GenBank/DDBJ databases">
        <title>Wide distribution of Phycisphaera-like planctomycetes from WD2101 soil group in peatlands and genome analysis of the first cultivated representative.</title>
        <authorList>
            <person name="Dedysh S.N."/>
            <person name="Beletsky A.V."/>
            <person name="Ivanova A."/>
            <person name="Kulichevskaya I.S."/>
            <person name="Suzina N.E."/>
            <person name="Philippov D.A."/>
            <person name="Rakitin A.L."/>
            <person name="Mardanov A.V."/>
            <person name="Ravin N.V."/>
        </authorList>
    </citation>
    <scope>NUCLEOTIDE SEQUENCE [LARGE SCALE GENOMIC DNA]</scope>
    <source>
        <strain evidence="1 2">M1803</strain>
    </source>
</reference>
<protein>
    <submittedName>
        <fullName evidence="1">DUF4259 domain-containing protein</fullName>
    </submittedName>
</protein>
<evidence type="ECO:0000313" key="2">
    <source>
        <dbReference type="Proteomes" id="UP000593765"/>
    </source>
</evidence>
<name>A0A7M2WYA7_9BACT</name>
<dbReference type="AlphaFoldDB" id="A0A7M2WYA7"/>
<organism evidence="1 2">
    <name type="scientific">Humisphaera borealis</name>
    <dbReference type="NCBI Taxonomy" id="2807512"/>
    <lineage>
        <taxon>Bacteria</taxon>
        <taxon>Pseudomonadati</taxon>
        <taxon>Planctomycetota</taxon>
        <taxon>Phycisphaerae</taxon>
        <taxon>Tepidisphaerales</taxon>
        <taxon>Tepidisphaeraceae</taxon>
        <taxon>Humisphaera</taxon>
    </lineage>
</organism>
<proteinExistence type="predicted"/>
<keyword evidence="2" id="KW-1185">Reference proteome</keyword>
<dbReference type="Pfam" id="PF14078">
    <property type="entry name" value="DUF4259"/>
    <property type="match status" value="1"/>
</dbReference>